<organism evidence="1">
    <name type="scientific">Caldilinea aerophila</name>
    <dbReference type="NCBI Taxonomy" id="133453"/>
    <lineage>
        <taxon>Bacteria</taxon>
        <taxon>Bacillati</taxon>
        <taxon>Chloroflexota</taxon>
        <taxon>Caldilineae</taxon>
        <taxon>Caldilineales</taxon>
        <taxon>Caldilineaceae</taxon>
        <taxon>Caldilinea</taxon>
    </lineage>
</organism>
<comment type="caution">
    <text evidence="1">The sequence shown here is derived from an EMBL/GenBank/DDBJ whole genome shotgun (WGS) entry which is preliminary data.</text>
</comment>
<reference evidence="1" key="1">
    <citation type="journal article" date="2020" name="mSystems">
        <title>Genome- and Community-Level Interaction Insights into Carbon Utilization and Element Cycling Functions of Hydrothermarchaeota in Hydrothermal Sediment.</title>
        <authorList>
            <person name="Zhou Z."/>
            <person name="Liu Y."/>
            <person name="Xu W."/>
            <person name="Pan J."/>
            <person name="Luo Z.H."/>
            <person name="Li M."/>
        </authorList>
    </citation>
    <scope>NUCLEOTIDE SEQUENCE [LARGE SCALE GENOMIC DNA]</scope>
    <source>
        <strain evidence="1">SpSt-289</strain>
    </source>
</reference>
<evidence type="ECO:0000313" key="1">
    <source>
        <dbReference type="EMBL" id="HDX33259.1"/>
    </source>
</evidence>
<proteinExistence type="predicted"/>
<dbReference type="AlphaFoldDB" id="A0A7C1FI08"/>
<gene>
    <name evidence="1" type="ORF">ENQ20_17485</name>
</gene>
<dbReference type="EMBL" id="DSMG01000182">
    <property type="protein sequence ID" value="HDX33259.1"/>
    <property type="molecule type" value="Genomic_DNA"/>
</dbReference>
<protein>
    <submittedName>
        <fullName evidence="1">Uncharacterized protein</fullName>
    </submittedName>
</protein>
<name>A0A7C1FI08_9CHLR</name>
<sequence length="151" mass="17052">MNPSTWPDPLSPADAAHMQASLEQFWHILATLPDLVERQENLLAADTTAQLRRIVVEMMLALNGIAYPAHTSHLNTYLSDRQRAAIEKTLLAPSVGPESWTGQAVALIVIYRWYAPQLVDKYRLSYPQAAEEAAWLHLRRLPDWPLVIATE</sequence>
<accession>A0A7C1FI08</accession>